<evidence type="ECO:0000256" key="11">
    <source>
        <dbReference type="ARBA" id="ARBA00023139"/>
    </source>
</evidence>
<evidence type="ECO:0000259" key="17">
    <source>
        <dbReference type="PROSITE" id="PS50229"/>
    </source>
</evidence>
<dbReference type="SMART" id="SM00285">
    <property type="entry name" value="PBD"/>
    <property type="match status" value="1"/>
</dbReference>
<dbReference type="CDD" id="cd00132">
    <property type="entry name" value="CRIB"/>
    <property type="match status" value="1"/>
</dbReference>
<keyword evidence="7" id="KW-0597">Phosphoprotein</keyword>
<keyword evidence="13" id="KW-0539">Nucleus</keyword>
<evidence type="ECO:0000256" key="4">
    <source>
        <dbReference type="ARBA" id="ARBA00005720"/>
    </source>
</evidence>
<dbReference type="FunCoup" id="A0A067QZG7">
    <property type="interactions" value="593"/>
</dbReference>
<feature type="compositionally biased region" description="Polar residues" evidence="15">
    <location>
        <begin position="301"/>
        <end position="310"/>
    </location>
</feature>
<dbReference type="GO" id="GO:0007015">
    <property type="term" value="P:actin filament organization"/>
    <property type="evidence" value="ECO:0007669"/>
    <property type="project" value="InterPro"/>
</dbReference>
<dbReference type="PANTHER" id="PTHR13502:SF9">
    <property type="entry name" value="CRIB DOMAIN-CONTAINING PROTEIN"/>
    <property type="match status" value="1"/>
</dbReference>
<dbReference type="PANTHER" id="PTHR13502">
    <property type="entry name" value="CDC42 SMALL EFFECTOR PROTEIN HOMOLOG"/>
    <property type="match status" value="1"/>
</dbReference>
<evidence type="ECO:0000256" key="6">
    <source>
        <dbReference type="ARBA" id="ARBA00022490"/>
    </source>
</evidence>
<keyword evidence="11" id="KW-0564">Palmitate</keyword>
<sequence>MRSESGTDHHGSMLLTHDENEQIYRLLGNRCQTLATGVVQLFVTDPPDHSAWRRSDAGVLCLVKDNQRRSYFFRLYCLTRCQMVWEHELYNSMDYKCPKMWLHTFEGEECIVAFNFASEDEARCIKIVLNEKLEARKQRRLERRSRSSMQPSHKSVSSGHGGNLTGSHMGSSSHLANGSLLPSPRQQHRTKTSGKKKDKDSKRRLTKADIGLPKDFRHVSHVGWDPNKGFDLDNVEDPQLKLFFDKAGVSDSQLQDRETREFIYDFINRHGGLDAVKDEVVYPQAPQPPVGPPPVPARSAPISNFQYQAR</sequence>
<feature type="domain" description="CRIB" evidence="16">
    <location>
        <begin position="210"/>
        <end position="223"/>
    </location>
</feature>
<keyword evidence="9" id="KW-0133">Cell shape</keyword>
<feature type="compositionally biased region" description="Polar residues" evidence="15">
    <location>
        <begin position="165"/>
        <end position="176"/>
    </location>
</feature>
<evidence type="ECO:0000256" key="3">
    <source>
        <dbReference type="ARBA" id="ARBA00004245"/>
    </source>
</evidence>
<evidence type="ECO:0000256" key="14">
    <source>
        <dbReference type="ARBA" id="ARBA00023288"/>
    </source>
</evidence>
<evidence type="ECO:0000313" key="18">
    <source>
        <dbReference type="EMBL" id="KDR14898.1"/>
    </source>
</evidence>
<evidence type="ECO:0000313" key="19">
    <source>
        <dbReference type="Proteomes" id="UP000027135"/>
    </source>
</evidence>
<dbReference type="InterPro" id="IPR039056">
    <property type="entry name" value="SPEC"/>
</dbReference>
<dbReference type="Proteomes" id="UP000027135">
    <property type="component" value="Unassembled WGS sequence"/>
</dbReference>
<keyword evidence="12" id="KW-0206">Cytoskeleton</keyword>
<evidence type="ECO:0000259" key="16">
    <source>
        <dbReference type="PROSITE" id="PS50108"/>
    </source>
</evidence>
<evidence type="ECO:0000256" key="12">
    <source>
        <dbReference type="ARBA" id="ARBA00023212"/>
    </source>
</evidence>
<evidence type="ECO:0000256" key="2">
    <source>
        <dbReference type="ARBA" id="ARBA00004193"/>
    </source>
</evidence>
<comment type="subcellular location">
    <subcellularLocation>
        <location evidence="2">Cell membrane</location>
        <topology evidence="2">Lipid-anchor</topology>
    </subcellularLocation>
    <subcellularLocation>
        <location evidence="3">Cytoplasm</location>
        <location evidence="3">Cytoskeleton</location>
    </subcellularLocation>
    <subcellularLocation>
        <location evidence="1">Nucleus</location>
    </subcellularLocation>
</comment>
<dbReference type="PROSITE" id="PS50108">
    <property type="entry name" value="CRIB"/>
    <property type="match status" value="1"/>
</dbReference>
<dbReference type="GO" id="GO:0005856">
    <property type="term" value="C:cytoskeleton"/>
    <property type="evidence" value="ECO:0007669"/>
    <property type="project" value="UniProtKB-SubCell"/>
</dbReference>
<keyword evidence="10" id="KW-0472">Membrane</keyword>
<evidence type="ECO:0000256" key="15">
    <source>
        <dbReference type="SAM" id="MobiDB-lite"/>
    </source>
</evidence>
<dbReference type="InterPro" id="IPR000697">
    <property type="entry name" value="WH1/EVH1_dom"/>
</dbReference>
<evidence type="ECO:0000256" key="1">
    <source>
        <dbReference type="ARBA" id="ARBA00004123"/>
    </source>
</evidence>
<evidence type="ECO:0000256" key="9">
    <source>
        <dbReference type="ARBA" id="ARBA00022960"/>
    </source>
</evidence>
<dbReference type="InterPro" id="IPR000095">
    <property type="entry name" value="CRIB_dom"/>
</dbReference>
<keyword evidence="19" id="KW-1185">Reference proteome</keyword>
<dbReference type="Gene3D" id="3.90.810.10">
    <property type="entry name" value="CRIB domain"/>
    <property type="match status" value="1"/>
</dbReference>
<reference evidence="18 19" key="1">
    <citation type="journal article" date="2014" name="Nat. Commun.">
        <title>Molecular traces of alternative social organization in a termite genome.</title>
        <authorList>
            <person name="Terrapon N."/>
            <person name="Li C."/>
            <person name="Robertson H.M."/>
            <person name="Ji L."/>
            <person name="Meng X."/>
            <person name="Booth W."/>
            <person name="Chen Z."/>
            <person name="Childers C.P."/>
            <person name="Glastad K.M."/>
            <person name="Gokhale K."/>
            <person name="Gowin J."/>
            <person name="Gronenberg W."/>
            <person name="Hermansen R.A."/>
            <person name="Hu H."/>
            <person name="Hunt B.G."/>
            <person name="Huylmans A.K."/>
            <person name="Khalil S.M."/>
            <person name="Mitchell R.D."/>
            <person name="Munoz-Torres M.C."/>
            <person name="Mustard J.A."/>
            <person name="Pan H."/>
            <person name="Reese J.T."/>
            <person name="Scharf M.E."/>
            <person name="Sun F."/>
            <person name="Vogel H."/>
            <person name="Xiao J."/>
            <person name="Yang W."/>
            <person name="Yang Z."/>
            <person name="Yang Z."/>
            <person name="Zhou J."/>
            <person name="Zhu J."/>
            <person name="Brent C.S."/>
            <person name="Elsik C.G."/>
            <person name="Goodisman M.A."/>
            <person name="Liberles D.A."/>
            <person name="Roe R.M."/>
            <person name="Vargo E.L."/>
            <person name="Vilcinskas A."/>
            <person name="Wang J."/>
            <person name="Bornberg-Bauer E."/>
            <person name="Korb J."/>
            <person name="Zhang G."/>
            <person name="Liebig J."/>
        </authorList>
    </citation>
    <scope>NUCLEOTIDE SEQUENCE [LARGE SCALE GENOMIC DNA]</scope>
    <source>
        <tissue evidence="18">Whole organism</tissue>
    </source>
</reference>
<dbReference type="SMART" id="SM00461">
    <property type="entry name" value="WH1"/>
    <property type="match status" value="1"/>
</dbReference>
<dbReference type="SUPFAM" id="SSF50729">
    <property type="entry name" value="PH domain-like"/>
    <property type="match status" value="1"/>
</dbReference>
<evidence type="ECO:0000256" key="7">
    <source>
        <dbReference type="ARBA" id="ARBA00022553"/>
    </source>
</evidence>
<evidence type="ECO:0000256" key="8">
    <source>
        <dbReference type="ARBA" id="ARBA00022737"/>
    </source>
</evidence>
<gene>
    <name evidence="18" type="ORF">L798_11117</name>
</gene>
<feature type="compositionally biased region" description="Polar residues" evidence="15">
    <location>
        <begin position="149"/>
        <end position="158"/>
    </location>
</feature>
<dbReference type="GO" id="GO:0005634">
    <property type="term" value="C:nucleus"/>
    <property type="evidence" value="ECO:0007669"/>
    <property type="project" value="UniProtKB-SubCell"/>
</dbReference>
<evidence type="ECO:0000256" key="13">
    <source>
        <dbReference type="ARBA" id="ARBA00023242"/>
    </source>
</evidence>
<dbReference type="CDD" id="cd01205">
    <property type="entry name" value="EVH1_WASP-like"/>
    <property type="match status" value="1"/>
</dbReference>
<keyword evidence="6" id="KW-0963">Cytoplasm</keyword>
<feature type="compositionally biased region" description="Basic and acidic residues" evidence="15">
    <location>
        <begin position="195"/>
        <end position="211"/>
    </location>
</feature>
<dbReference type="SUPFAM" id="SSF47912">
    <property type="entry name" value="Wiscott-Aldrich syndrome protein, WASP, C-terminal domain"/>
    <property type="match status" value="1"/>
</dbReference>
<keyword evidence="5" id="KW-1003">Cell membrane</keyword>
<comment type="similarity">
    <text evidence="4">Belongs to the CDC42SE/SPEC family.</text>
</comment>
<dbReference type="EMBL" id="KK852856">
    <property type="protein sequence ID" value="KDR14898.1"/>
    <property type="molecule type" value="Genomic_DNA"/>
</dbReference>
<feature type="compositionally biased region" description="Pro residues" evidence="15">
    <location>
        <begin position="285"/>
        <end position="296"/>
    </location>
</feature>
<dbReference type="InterPro" id="IPR011993">
    <property type="entry name" value="PH-like_dom_sf"/>
</dbReference>
<dbReference type="GO" id="GO:0031267">
    <property type="term" value="F:small GTPase binding"/>
    <property type="evidence" value="ECO:0007669"/>
    <property type="project" value="InterPro"/>
</dbReference>
<dbReference type="InParanoid" id="A0A067QZG7"/>
<dbReference type="Pfam" id="PF00786">
    <property type="entry name" value="PBD"/>
    <property type="match status" value="1"/>
</dbReference>
<organism evidence="18 19">
    <name type="scientific">Zootermopsis nevadensis</name>
    <name type="common">Dampwood termite</name>
    <dbReference type="NCBI Taxonomy" id="136037"/>
    <lineage>
        <taxon>Eukaryota</taxon>
        <taxon>Metazoa</taxon>
        <taxon>Ecdysozoa</taxon>
        <taxon>Arthropoda</taxon>
        <taxon>Hexapoda</taxon>
        <taxon>Insecta</taxon>
        <taxon>Pterygota</taxon>
        <taxon>Neoptera</taxon>
        <taxon>Polyneoptera</taxon>
        <taxon>Dictyoptera</taxon>
        <taxon>Blattodea</taxon>
        <taxon>Blattoidea</taxon>
        <taxon>Termitoidae</taxon>
        <taxon>Termopsidae</taxon>
        <taxon>Zootermopsis</taxon>
    </lineage>
</organism>
<keyword evidence="8" id="KW-0677">Repeat</keyword>
<name>A0A067QZG7_ZOONE</name>
<dbReference type="STRING" id="136037.A0A067QZG7"/>
<dbReference type="eggNOG" id="KOG3671">
    <property type="taxonomic scope" value="Eukaryota"/>
</dbReference>
<dbReference type="Pfam" id="PF00568">
    <property type="entry name" value="WH1"/>
    <property type="match status" value="1"/>
</dbReference>
<dbReference type="GO" id="GO:0005886">
    <property type="term" value="C:plasma membrane"/>
    <property type="evidence" value="ECO:0007669"/>
    <property type="project" value="UniProtKB-SubCell"/>
</dbReference>
<dbReference type="InterPro" id="IPR036936">
    <property type="entry name" value="CRIB_dom_sf"/>
</dbReference>
<dbReference type="AlphaFoldDB" id="A0A067QZG7"/>
<accession>A0A067QZG7</accession>
<dbReference type="InterPro" id="IPR033927">
    <property type="entry name" value="WASPfam_EVH1"/>
</dbReference>
<dbReference type="OMA" id="RCQTQCT"/>
<keyword evidence="14" id="KW-0449">Lipoprotein</keyword>
<dbReference type="PROSITE" id="PS50229">
    <property type="entry name" value="WH1"/>
    <property type="match status" value="1"/>
</dbReference>
<protein>
    <submittedName>
        <fullName evidence="18">Neural Wiskott-Aldrich syndrome protein</fullName>
    </submittedName>
</protein>
<evidence type="ECO:0000256" key="5">
    <source>
        <dbReference type="ARBA" id="ARBA00022475"/>
    </source>
</evidence>
<dbReference type="GO" id="GO:0008360">
    <property type="term" value="P:regulation of cell shape"/>
    <property type="evidence" value="ECO:0007669"/>
    <property type="project" value="UniProtKB-KW"/>
</dbReference>
<dbReference type="GO" id="GO:0035023">
    <property type="term" value="P:regulation of Rho protein signal transduction"/>
    <property type="evidence" value="ECO:0007669"/>
    <property type="project" value="InterPro"/>
</dbReference>
<feature type="region of interest" description="Disordered" evidence="15">
    <location>
        <begin position="138"/>
        <end position="211"/>
    </location>
</feature>
<dbReference type="InterPro" id="IPR011026">
    <property type="entry name" value="WAS_C"/>
</dbReference>
<dbReference type="Gene3D" id="2.30.29.30">
    <property type="entry name" value="Pleckstrin-homology domain (PH domain)/Phosphotyrosine-binding domain (PTB)"/>
    <property type="match status" value="1"/>
</dbReference>
<proteinExistence type="inferred from homology"/>
<feature type="domain" description="WH1" evidence="17">
    <location>
        <begin position="26"/>
        <end position="136"/>
    </location>
</feature>
<dbReference type="FunFam" id="2.30.29.30:FF:000130">
    <property type="entry name" value="neural Wiskott-Aldrich syndrome protein"/>
    <property type="match status" value="1"/>
</dbReference>
<evidence type="ECO:0000256" key="10">
    <source>
        <dbReference type="ARBA" id="ARBA00023136"/>
    </source>
</evidence>
<dbReference type="FunFam" id="3.90.810.10:FF:000003">
    <property type="entry name" value="Neural Wiskott-Aldrich syndrome protein-like"/>
    <property type="match status" value="1"/>
</dbReference>
<feature type="region of interest" description="Disordered" evidence="15">
    <location>
        <begin position="283"/>
        <end position="310"/>
    </location>
</feature>